<accession>A0ACC0ZVS5</accession>
<dbReference type="EMBL" id="CM047910">
    <property type="protein sequence ID" value="KAJ0076157.1"/>
    <property type="molecule type" value="Genomic_DNA"/>
</dbReference>
<organism evidence="1 2">
    <name type="scientific">Pistacia atlantica</name>
    <dbReference type="NCBI Taxonomy" id="434234"/>
    <lineage>
        <taxon>Eukaryota</taxon>
        <taxon>Viridiplantae</taxon>
        <taxon>Streptophyta</taxon>
        <taxon>Embryophyta</taxon>
        <taxon>Tracheophyta</taxon>
        <taxon>Spermatophyta</taxon>
        <taxon>Magnoliopsida</taxon>
        <taxon>eudicotyledons</taxon>
        <taxon>Gunneridae</taxon>
        <taxon>Pentapetalae</taxon>
        <taxon>rosids</taxon>
        <taxon>malvids</taxon>
        <taxon>Sapindales</taxon>
        <taxon>Anacardiaceae</taxon>
        <taxon>Pistacia</taxon>
    </lineage>
</organism>
<reference evidence="2" key="1">
    <citation type="journal article" date="2023" name="G3 (Bethesda)">
        <title>Genome assembly and association tests identify interacting loci associated with vigor, precocity, and sex in interspecific pistachio rootstocks.</title>
        <authorList>
            <person name="Palmer W."/>
            <person name="Jacygrad E."/>
            <person name="Sagayaradj S."/>
            <person name="Cavanaugh K."/>
            <person name="Han R."/>
            <person name="Bertier L."/>
            <person name="Beede B."/>
            <person name="Kafkas S."/>
            <person name="Golino D."/>
            <person name="Preece J."/>
            <person name="Michelmore R."/>
        </authorList>
    </citation>
    <scope>NUCLEOTIDE SEQUENCE [LARGE SCALE GENOMIC DNA]</scope>
</reference>
<comment type="caution">
    <text evidence="1">The sequence shown here is derived from an EMBL/GenBank/DDBJ whole genome shotgun (WGS) entry which is preliminary data.</text>
</comment>
<protein>
    <submittedName>
        <fullName evidence="1">Uncharacterized protein</fullName>
    </submittedName>
</protein>
<name>A0ACC0ZVS5_9ROSI</name>
<evidence type="ECO:0000313" key="2">
    <source>
        <dbReference type="Proteomes" id="UP001164250"/>
    </source>
</evidence>
<keyword evidence="2" id="KW-1185">Reference proteome</keyword>
<gene>
    <name evidence="1" type="ORF">Patl1_33751</name>
</gene>
<proteinExistence type="predicted"/>
<dbReference type="Proteomes" id="UP001164250">
    <property type="component" value="Chromosome 15"/>
</dbReference>
<evidence type="ECO:0000313" key="1">
    <source>
        <dbReference type="EMBL" id="KAJ0076157.1"/>
    </source>
</evidence>
<sequence>MAAEIPIFLLKEKLRSLAKGSQIIQPIEGAQLHRSIKKLSEVEELLKSDSSNGSSNSELLQAVYLAEDAIDSFTAIQKKKITAYVHLNLPYSQSCFLKNLEKLVGKISNLSKTSTSNTEDRMEELPELILNGDRSHFHISVVEYGSEREPLWKIYNYESIKKLFDCRAWVRVAEEFEKMQLLIDIFKQVTGKSEAMENLQLDSLRQDLHNFLVEKRTVSRYYFLWKEISLDPKPIMQVASANSKDDEADILMVEQKERLKGMIEYLKEETDIVGMRDTVLELAKLTLNGRDKYYLISVVDVEGSGRTTIVKTIYNSPYIRQNFECRAWFSVPAFDVYDTRNMLIDIMKQVTLESSVEGRPLDILELENKLNKVLSEKRFLIVLDDVHLPGAWNDLQTIIPSTSNGSRLNRLREDEGWELFLNRARVSLGDESYPDLRNLREKIWQRCRGLPLAICVLGGLFSCKRNYTEWPKVIEQILPEDKKNEGVTKHTNQKETSMTDEYAAFDEGQSISTDPLASLGKQCPSYIWNLGYKDLSPHLKACLNYICLFPKSYRIPLRRLFHLWLAEGLETPREATEVSPEDQVKKEVPPQDQVKTEVPPQNQVMPEVPPEDQVKKDVPPGNQVKKEVLPEDLVRRDFDELEKRNMIEVTTRKLDGSPKTCRMPSTLYDTLFPMAEGMGFFYVHGKSDSASSSPKSCIRRLAEHSDIHYNPLPDECIRNLRSYISFNTGKGAKPVEEARSFLNKKIIKRGVGLLRVLDLERVYKPVLPEAIGKLKLLTYLGLRSTFLDSIPISIGDLPCLETLDVKHTNITTLPMSIWKIKTLRHLYMNDIHFEMLKKKRFSFSAMTNLHTWWGLFIGNAKDCLPMNWLKNLSSLRKLGLTFHKISLPGITEWISTLTNLRSLKLRSIDDYSEPSDLNLESMHKLVNLEELYLLGKLRRVIDINQLPHKLEILTLSMSQLFDDPMPILGQLTHLKVLRLFAHSYIGEDMTCTDGFPQLRVLKLWVLPSLCGWTIEKGAMPVLKELEIRYCRNLKKLEGLNNVTSLRELILTNMKEEFSAEVKKSLHKYAVTTENNWKVEPPWVRLNCSRKQGVCRGEVLSCAATTHILRCIKEMSIYESLELLIFSMSDL</sequence>